<keyword evidence="10" id="KW-0997">Cell inner membrane</keyword>
<comment type="similarity">
    <text evidence="3 10">Belongs to the FliL family.</text>
</comment>
<evidence type="ECO:0000256" key="10">
    <source>
        <dbReference type="RuleBase" id="RU364125"/>
    </source>
</evidence>
<keyword evidence="11" id="KW-0282">Flagellum</keyword>
<evidence type="ECO:0000256" key="9">
    <source>
        <dbReference type="ARBA" id="ARBA00023136"/>
    </source>
</evidence>
<keyword evidence="11" id="KW-0969">Cilium</keyword>
<name>A0A4R6NXC9_9GAMM</name>
<keyword evidence="11" id="KW-0966">Cell projection</keyword>
<dbReference type="GO" id="GO:0006935">
    <property type="term" value="P:chemotaxis"/>
    <property type="evidence" value="ECO:0007669"/>
    <property type="project" value="UniProtKB-KW"/>
</dbReference>
<evidence type="ECO:0000256" key="4">
    <source>
        <dbReference type="ARBA" id="ARBA00022475"/>
    </source>
</evidence>
<reference evidence="11 12" key="1">
    <citation type="submission" date="2019-03" db="EMBL/GenBank/DDBJ databases">
        <title>Freshwater and sediment microbial communities from various areas in North America, analyzing microbe dynamics in response to fracking.</title>
        <authorList>
            <person name="Lamendella R."/>
        </authorList>
    </citation>
    <scope>NUCLEOTIDE SEQUENCE [LARGE SCALE GENOMIC DNA]</scope>
    <source>
        <strain evidence="11 12">18_TX</strain>
    </source>
</reference>
<evidence type="ECO:0000256" key="5">
    <source>
        <dbReference type="ARBA" id="ARBA00022500"/>
    </source>
</evidence>
<dbReference type="GO" id="GO:0071978">
    <property type="term" value="P:bacterial-type flagellum-dependent swarming motility"/>
    <property type="evidence" value="ECO:0007669"/>
    <property type="project" value="TreeGrafter"/>
</dbReference>
<gene>
    <name evidence="11" type="ORF">DEU29_12015</name>
</gene>
<dbReference type="EMBL" id="SNXI01000020">
    <property type="protein sequence ID" value="TDP28667.1"/>
    <property type="molecule type" value="Genomic_DNA"/>
</dbReference>
<dbReference type="GO" id="GO:0005886">
    <property type="term" value="C:plasma membrane"/>
    <property type="evidence" value="ECO:0007669"/>
    <property type="project" value="UniProtKB-SubCell"/>
</dbReference>
<dbReference type="NCBIfam" id="NF004285">
    <property type="entry name" value="PRK05696.1"/>
    <property type="match status" value="1"/>
</dbReference>
<proteinExistence type="inferred from homology"/>
<dbReference type="PANTHER" id="PTHR35091">
    <property type="entry name" value="FLAGELLAR PROTEIN FLIL"/>
    <property type="match status" value="1"/>
</dbReference>
<keyword evidence="8 10" id="KW-1133">Transmembrane helix</keyword>
<dbReference type="GO" id="GO:0009425">
    <property type="term" value="C:bacterial-type flagellum basal body"/>
    <property type="evidence" value="ECO:0007669"/>
    <property type="project" value="InterPro"/>
</dbReference>
<keyword evidence="6 10" id="KW-0812">Transmembrane</keyword>
<evidence type="ECO:0000313" key="11">
    <source>
        <dbReference type="EMBL" id="TDP28667.1"/>
    </source>
</evidence>
<comment type="function">
    <text evidence="1 10">Controls the rotational direction of flagella during chemotaxis.</text>
</comment>
<dbReference type="Pfam" id="PF03748">
    <property type="entry name" value="FliL"/>
    <property type="match status" value="1"/>
</dbReference>
<dbReference type="InterPro" id="IPR005503">
    <property type="entry name" value="FliL"/>
</dbReference>
<dbReference type="Proteomes" id="UP000295531">
    <property type="component" value="Unassembled WGS sequence"/>
</dbReference>
<evidence type="ECO:0000256" key="6">
    <source>
        <dbReference type="ARBA" id="ARBA00022692"/>
    </source>
</evidence>
<keyword evidence="5 10" id="KW-0145">Chemotaxis</keyword>
<comment type="caution">
    <text evidence="11">The sequence shown here is derived from an EMBL/GenBank/DDBJ whole genome shotgun (WGS) entry which is preliminary data.</text>
</comment>
<evidence type="ECO:0000256" key="8">
    <source>
        <dbReference type="ARBA" id="ARBA00022989"/>
    </source>
</evidence>
<protein>
    <recommendedName>
        <fullName evidence="10">Flagellar protein FliL</fullName>
    </recommendedName>
</protein>
<evidence type="ECO:0000256" key="3">
    <source>
        <dbReference type="ARBA" id="ARBA00008281"/>
    </source>
</evidence>
<evidence type="ECO:0000256" key="7">
    <source>
        <dbReference type="ARBA" id="ARBA00022779"/>
    </source>
</evidence>
<comment type="subcellular location">
    <subcellularLocation>
        <location evidence="10">Cell inner membrane</location>
    </subcellularLocation>
    <subcellularLocation>
        <location evidence="2">Cell membrane</location>
        <topology evidence="2">Single-pass membrane protein</topology>
    </subcellularLocation>
</comment>
<keyword evidence="9 10" id="KW-0472">Membrane</keyword>
<keyword evidence="12" id="KW-1185">Reference proteome</keyword>
<organism evidence="11 12">
    <name type="scientific">Idiomarina aquatica</name>
    <dbReference type="NCBI Taxonomy" id="1327752"/>
    <lineage>
        <taxon>Bacteria</taxon>
        <taxon>Pseudomonadati</taxon>
        <taxon>Pseudomonadota</taxon>
        <taxon>Gammaproteobacteria</taxon>
        <taxon>Alteromonadales</taxon>
        <taxon>Idiomarinaceae</taxon>
        <taxon>Idiomarina</taxon>
    </lineage>
</organism>
<evidence type="ECO:0000256" key="1">
    <source>
        <dbReference type="ARBA" id="ARBA00002254"/>
    </source>
</evidence>
<sequence>MADENEEQQEQQADGGAKKKKLLLFGGLGAGVIIIIAVVVWLFTGDGYTTAKATDSSNSSNVVEADTSEAPQVGNALYVGMPRPFVFIVPGDARERTVQIKVQLMVRGEDNEELTKRHIPLIEGTLHQVFSSSTAEELKTANGKEKLRELALRELQSALTKVAGKGLVEQVLFTSMVMQ</sequence>
<keyword evidence="7 10" id="KW-0283">Flagellar rotation</keyword>
<dbReference type="RefSeq" id="WP_133540569.1">
    <property type="nucleotide sequence ID" value="NZ_SNXI01000020.1"/>
</dbReference>
<dbReference type="PANTHER" id="PTHR35091:SF2">
    <property type="entry name" value="FLAGELLAR PROTEIN FLIL"/>
    <property type="match status" value="1"/>
</dbReference>
<evidence type="ECO:0000256" key="2">
    <source>
        <dbReference type="ARBA" id="ARBA00004162"/>
    </source>
</evidence>
<feature type="transmembrane region" description="Helical" evidence="10">
    <location>
        <begin position="22"/>
        <end position="43"/>
    </location>
</feature>
<keyword evidence="4" id="KW-1003">Cell membrane</keyword>
<evidence type="ECO:0000313" key="12">
    <source>
        <dbReference type="Proteomes" id="UP000295531"/>
    </source>
</evidence>
<dbReference type="AlphaFoldDB" id="A0A4R6NXC9"/>
<accession>A0A4R6NXC9</accession>
<dbReference type="OrthoDB" id="5829285at2"/>